<reference evidence="2" key="1">
    <citation type="journal article" date="2023" name="Int. J. Syst. Evol. Microbiol.">
        <title>Mesoterricola silvestris gen. nov., sp. nov., Mesoterricola sediminis sp. nov., Geothrix oryzae sp. nov., Geothrix edaphica sp. nov., Geothrix rubra sp. nov., and Geothrix limicola sp. nov., six novel members of Acidobacteriota isolated from soils.</title>
        <authorList>
            <person name="Itoh H."/>
            <person name="Sugisawa Y."/>
            <person name="Mise K."/>
            <person name="Xu Z."/>
            <person name="Kuniyasu M."/>
            <person name="Ushijima N."/>
            <person name="Kawano K."/>
            <person name="Kobayashi E."/>
            <person name="Shiratori Y."/>
            <person name="Masuda Y."/>
            <person name="Senoo K."/>
        </authorList>
    </citation>
    <scope>NUCLEOTIDE SEQUENCE [LARGE SCALE GENOMIC DNA]</scope>
    <source>
        <strain evidence="2">W79</strain>
    </source>
</reference>
<accession>A0AA48K7C9</accession>
<proteinExistence type="predicted"/>
<gene>
    <name evidence="1" type="ORF">METEAL_02040</name>
</gene>
<name>A0AA48K7C9_9BACT</name>
<keyword evidence="2" id="KW-1185">Reference proteome</keyword>
<dbReference type="KEGG" id="msil:METEAL_02040"/>
<dbReference type="EMBL" id="AP027080">
    <property type="protein sequence ID" value="BDU71030.1"/>
    <property type="molecule type" value="Genomic_DNA"/>
</dbReference>
<dbReference type="Proteomes" id="UP001238179">
    <property type="component" value="Chromosome"/>
</dbReference>
<dbReference type="AlphaFoldDB" id="A0AA48K7C9"/>
<evidence type="ECO:0000313" key="2">
    <source>
        <dbReference type="Proteomes" id="UP001238179"/>
    </source>
</evidence>
<dbReference type="Gene3D" id="3.30.450.30">
    <property type="entry name" value="Dynein light chain 2a, cytoplasmic"/>
    <property type="match status" value="1"/>
</dbReference>
<organism evidence="1 2">
    <name type="scientific">Mesoterricola silvestris</name>
    <dbReference type="NCBI Taxonomy" id="2927979"/>
    <lineage>
        <taxon>Bacteria</taxon>
        <taxon>Pseudomonadati</taxon>
        <taxon>Acidobacteriota</taxon>
        <taxon>Holophagae</taxon>
        <taxon>Holophagales</taxon>
        <taxon>Holophagaceae</taxon>
        <taxon>Mesoterricola</taxon>
    </lineage>
</organism>
<evidence type="ECO:0000313" key="1">
    <source>
        <dbReference type="EMBL" id="BDU71030.1"/>
    </source>
</evidence>
<sequence length="119" mass="13512">MSFQAILDNLIERVPEAIAATFNDKDGDPLCSRTIEVPNDALQLLGAYRNVVKRHLQQAVEEFDRGEVEQVAFCTDQHWILMMGGQEHCSLVLVMRRDGILGRARFQMQQALDALNQEL</sequence>
<protein>
    <recommendedName>
        <fullName evidence="3">Roadblock/LAMTOR2 domain-containing protein</fullName>
    </recommendedName>
</protein>
<dbReference type="RefSeq" id="WP_316413926.1">
    <property type="nucleotide sequence ID" value="NZ_AP027080.1"/>
</dbReference>
<dbReference type="SUPFAM" id="SSF103196">
    <property type="entry name" value="Roadblock/LC7 domain"/>
    <property type="match status" value="1"/>
</dbReference>
<evidence type="ECO:0008006" key="3">
    <source>
        <dbReference type="Google" id="ProtNLM"/>
    </source>
</evidence>